<keyword evidence="7" id="KW-0653">Protein transport</keyword>
<evidence type="ECO:0000256" key="7">
    <source>
        <dbReference type="RuleBase" id="RU003879"/>
    </source>
</evidence>
<keyword evidence="5 8" id="KW-1133">Transmembrane helix</keyword>
<dbReference type="OrthoDB" id="8479787at2"/>
<accession>A0A366X9H8</accession>
<keyword evidence="4 7" id="KW-0812">Transmembrane</keyword>
<organism evidence="9 10">
    <name type="scientific">Phaeobacter gallaeciensis</name>
    <dbReference type="NCBI Taxonomy" id="60890"/>
    <lineage>
        <taxon>Bacteria</taxon>
        <taxon>Pseudomonadati</taxon>
        <taxon>Pseudomonadota</taxon>
        <taxon>Alphaproteobacteria</taxon>
        <taxon>Rhodobacterales</taxon>
        <taxon>Roseobacteraceae</taxon>
        <taxon>Phaeobacter</taxon>
    </lineage>
</organism>
<keyword evidence="3" id="KW-1003">Cell membrane</keyword>
<keyword evidence="6 8" id="KW-0472">Membrane</keyword>
<evidence type="ECO:0000256" key="1">
    <source>
        <dbReference type="ARBA" id="ARBA00004162"/>
    </source>
</evidence>
<dbReference type="InterPro" id="IPR003400">
    <property type="entry name" value="ExbD"/>
</dbReference>
<proteinExistence type="inferred from homology"/>
<evidence type="ECO:0000256" key="4">
    <source>
        <dbReference type="ARBA" id="ARBA00022692"/>
    </source>
</evidence>
<dbReference type="Proteomes" id="UP000252706">
    <property type="component" value="Unassembled WGS sequence"/>
</dbReference>
<evidence type="ECO:0000256" key="8">
    <source>
        <dbReference type="SAM" id="Phobius"/>
    </source>
</evidence>
<reference evidence="9 10" key="1">
    <citation type="submission" date="2018-07" db="EMBL/GenBank/DDBJ databases">
        <title>Modular assembly of carbohydrate-degrading microbial communities in the ocean.</title>
        <authorList>
            <person name="Enke T.N."/>
            <person name="Datta M.S."/>
            <person name="Schwartzman J.A."/>
            <person name="Cermak N."/>
            <person name="Schmitz D.A."/>
            <person name="Barrere J."/>
            <person name="Cordero O.X."/>
        </authorList>
    </citation>
    <scope>NUCLEOTIDE SEQUENCE [LARGE SCALE GENOMIC DNA]</scope>
    <source>
        <strain evidence="9 10">C3M10</strain>
    </source>
</reference>
<dbReference type="GO" id="GO:0005886">
    <property type="term" value="C:plasma membrane"/>
    <property type="evidence" value="ECO:0007669"/>
    <property type="project" value="UniProtKB-SubCell"/>
</dbReference>
<protein>
    <submittedName>
        <fullName evidence="9">Biopolymer transporter ExbD</fullName>
    </submittedName>
</protein>
<dbReference type="EMBL" id="QOCE01000011">
    <property type="protein sequence ID" value="RBW60590.1"/>
    <property type="molecule type" value="Genomic_DNA"/>
</dbReference>
<dbReference type="AlphaFoldDB" id="A0A366X9H8"/>
<name>A0A366X9H8_9RHOB</name>
<dbReference type="GO" id="GO:0022857">
    <property type="term" value="F:transmembrane transporter activity"/>
    <property type="evidence" value="ECO:0007669"/>
    <property type="project" value="InterPro"/>
</dbReference>
<dbReference type="Pfam" id="PF02472">
    <property type="entry name" value="ExbD"/>
    <property type="match status" value="1"/>
</dbReference>
<evidence type="ECO:0000256" key="3">
    <source>
        <dbReference type="ARBA" id="ARBA00022475"/>
    </source>
</evidence>
<gene>
    <name evidence="9" type="ORF">DS909_03980</name>
</gene>
<comment type="caution">
    <text evidence="9">The sequence shown here is derived from an EMBL/GenBank/DDBJ whole genome shotgun (WGS) entry which is preliminary data.</text>
</comment>
<evidence type="ECO:0000313" key="9">
    <source>
        <dbReference type="EMBL" id="RBW60590.1"/>
    </source>
</evidence>
<feature type="transmembrane region" description="Helical" evidence="8">
    <location>
        <begin position="14"/>
        <end position="35"/>
    </location>
</feature>
<evidence type="ECO:0000256" key="2">
    <source>
        <dbReference type="ARBA" id="ARBA00005811"/>
    </source>
</evidence>
<comment type="similarity">
    <text evidence="2 7">Belongs to the ExbD/TolR family.</text>
</comment>
<evidence type="ECO:0000256" key="5">
    <source>
        <dbReference type="ARBA" id="ARBA00022989"/>
    </source>
</evidence>
<comment type="subcellular location">
    <subcellularLocation>
        <location evidence="1">Cell membrane</location>
        <topology evidence="1">Single-pass membrane protein</topology>
    </subcellularLocation>
    <subcellularLocation>
        <location evidence="7">Cell membrane</location>
        <topology evidence="7">Single-pass type II membrane protein</topology>
    </subcellularLocation>
</comment>
<evidence type="ECO:0000256" key="6">
    <source>
        <dbReference type="ARBA" id="ARBA00023136"/>
    </source>
</evidence>
<dbReference type="GO" id="GO:0015031">
    <property type="term" value="P:protein transport"/>
    <property type="evidence" value="ECO:0007669"/>
    <property type="project" value="UniProtKB-KW"/>
</dbReference>
<keyword evidence="7" id="KW-0813">Transport</keyword>
<evidence type="ECO:0000313" key="10">
    <source>
        <dbReference type="Proteomes" id="UP000252706"/>
    </source>
</evidence>
<sequence>MHTKKRPRMAQEPTIALINIVFLMLIFFMIAGTLAPPLDPQVNLVETAALEGREPPDTLVVYADGTLTLRGTEITSVSAFVDRLVDDATPLSDVRIVPDRDLPAHKLVKIGTDLRALGAEKIFVVSEREIQ</sequence>